<name>A0ABY0FQR2_9PLEO</name>
<feature type="region of interest" description="Disordered" evidence="1">
    <location>
        <begin position="323"/>
        <end position="352"/>
    </location>
</feature>
<dbReference type="EMBL" id="PDXF01000128">
    <property type="protein sequence ID" value="RYN87170.1"/>
    <property type="molecule type" value="Genomic_DNA"/>
</dbReference>
<feature type="transmembrane region" description="Helical" evidence="2">
    <location>
        <begin position="918"/>
        <end position="937"/>
    </location>
</feature>
<feature type="compositionally biased region" description="Polar residues" evidence="1">
    <location>
        <begin position="201"/>
        <end position="224"/>
    </location>
</feature>
<feature type="compositionally biased region" description="Polar residues" evidence="1">
    <location>
        <begin position="341"/>
        <end position="352"/>
    </location>
</feature>
<feature type="compositionally biased region" description="Low complexity" evidence="1">
    <location>
        <begin position="229"/>
        <end position="239"/>
    </location>
</feature>
<feature type="region of interest" description="Disordered" evidence="1">
    <location>
        <begin position="201"/>
        <end position="246"/>
    </location>
</feature>
<feature type="transmembrane region" description="Helical" evidence="2">
    <location>
        <begin position="885"/>
        <end position="906"/>
    </location>
</feature>
<keyword evidence="2" id="KW-0472">Membrane</keyword>
<sequence length="1215" mass="132329">MAAALPGLALQAFADLWGQQPELAAGLYAVGAVAAAVPRYVPTFEQAKFWCQKPRQSTRPVAGSIPVASEALGTVSATFSQNPPPAVVVITRSASPPLASEAILTSRDRVEPEVSDSSAPFNSAYTDSDSPAVRSVTSTESSSFQARPASSATVKTSPDVVNKVLGAVPAETPNISSDHNAPKPSIKTSVSLIAASDETAASSSRCPVRWSGTQTSAQLDTSSEPEGESASNSVDADSSASDKEASNCTNMVSTVFSNMSSYGIPTHGNFTPDDPRLSNEATKQTASVAYSSVTSIDSGEFGQKLSRTLFQVVANNLPAVSKSYKKTESPSNDDKDRKPSSKTTSSRLPSEQFLSETLDDFSRLGEHRPVFTTSVERQSSEPLHASPLLAESESMSSFKSRHASEQSHVAHRAEREPTASSNHNNFISWLDIVLILVPSILIATSIGLAGNDPLDQDLYATLVATLCTVVVGCLPYLDFRWPTLRYSFLAMYRHSLESISSFMVYLTGFVRQWQETLSGVLRKQHADHVIADRVSYAVLIGLVFIVLLITINQMITRLPQHAELTQWEANRLRLYKGFNGTVAALIVVWFSDYVQDFILVFTTTGFIYLLHSYYGQILSFASRSVFESCRLVKEAMWPYVAVYAAVTATVYLASHPQQVFECFKGINGGVSLPINHCAIVVKYGALSIAVLLMHIPIVSRGLRIIRARIQERYNRIAHDRHIAPWHPTLGGDRFWLSLTIIVLGAEKVSEVMTEWAVPTLKTGAMLIVTLTLARVLMPLCPMLVSRIWDTVQSCTAELSMTTAHASREAMLTTSKRALTFQRWSVGLLTRMISDSVSNTWAMVSLALGKISTNSRFFYNTNIEPVVVYIDLSCHSNWCQGRAWRWVPRAIAIVLATVLCTAGWVIAARAYPEHKVRSCLSFAVSFMAVYILGTFGALGCTQDYIIVLITILAILIHLPLEIQAPTNETPANVALVDETPIDEVLAADELLLDVMPAAEDPAVEAPPNPPARLAMSEPGSVALPLPSGWWWQSVIDWFRINNAARAAKERAIEEARVAAEQEKASFRSQVEITRQDQPLIPTDTEYLQRLRDLISGTNTTQLPSNEDETQTTRKAWNTTQPFRPIYMYTEREYQAALRGEMPATAISEATLRPLAESVPTPLAQDSAVSVVTNLSILASALPSATTSVPAPLFTPATPAAPAPQTTTILSTTSSPV</sequence>
<feature type="region of interest" description="Disordered" evidence="1">
    <location>
        <begin position="400"/>
        <end position="420"/>
    </location>
</feature>
<feature type="compositionally biased region" description="Polar residues" evidence="1">
    <location>
        <begin position="115"/>
        <end position="156"/>
    </location>
</feature>
<feature type="transmembrane region" description="Helical" evidence="2">
    <location>
        <begin position="458"/>
        <end position="477"/>
    </location>
</feature>
<evidence type="ECO:0000313" key="3">
    <source>
        <dbReference type="EMBL" id="RYN87170.1"/>
    </source>
</evidence>
<feature type="transmembrane region" description="Helical" evidence="2">
    <location>
        <begin position="943"/>
        <end position="959"/>
    </location>
</feature>
<dbReference type="Proteomes" id="UP000293195">
    <property type="component" value="Unassembled WGS sequence"/>
</dbReference>
<gene>
    <name evidence="3" type="ORF">AA0119_g12627</name>
</gene>
<feature type="transmembrane region" description="Helical" evidence="2">
    <location>
        <begin position="534"/>
        <end position="551"/>
    </location>
</feature>
<feature type="region of interest" description="Disordered" evidence="1">
    <location>
        <begin position="103"/>
        <end position="156"/>
    </location>
</feature>
<feature type="transmembrane region" description="Helical" evidence="2">
    <location>
        <begin position="426"/>
        <end position="446"/>
    </location>
</feature>
<feature type="transmembrane region" description="Helical" evidence="2">
    <location>
        <begin position="572"/>
        <end position="591"/>
    </location>
</feature>
<keyword evidence="4" id="KW-1185">Reference proteome</keyword>
<proteinExistence type="predicted"/>
<feature type="transmembrane region" description="Helical" evidence="2">
    <location>
        <begin position="597"/>
        <end position="614"/>
    </location>
</feature>
<feature type="transmembrane region" description="Helical" evidence="2">
    <location>
        <begin position="635"/>
        <end position="653"/>
    </location>
</feature>
<evidence type="ECO:0000256" key="2">
    <source>
        <dbReference type="SAM" id="Phobius"/>
    </source>
</evidence>
<comment type="caution">
    <text evidence="3">The sequence shown here is derived from an EMBL/GenBank/DDBJ whole genome shotgun (WGS) entry which is preliminary data.</text>
</comment>
<accession>A0ABY0FQR2</accession>
<feature type="transmembrane region" description="Helical" evidence="2">
    <location>
        <begin position="673"/>
        <end position="698"/>
    </location>
</feature>
<feature type="compositionally biased region" description="Low complexity" evidence="1">
    <location>
        <begin position="1196"/>
        <end position="1206"/>
    </location>
</feature>
<keyword evidence="2" id="KW-1133">Transmembrane helix</keyword>
<keyword evidence="2" id="KW-0812">Transmembrane</keyword>
<organism evidence="3 4">
    <name type="scientific">Alternaria tenuissima</name>
    <dbReference type="NCBI Taxonomy" id="119927"/>
    <lineage>
        <taxon>Eukaryota</taxon>
        <taxon>Fungi</taxon>
        <taxon>Dikarya</taxon>
        <taxon>Ascomycota</taxon>
        <taxon>Pezizomycotina</taxon>
        <taxon>Dothideomycetes</taxon>
        <taxon>Pleosporomycetidae</taxon>
        <taxon>Pleosporales</taxon>
        <taxon>Pleosporineae</taxon>
        <taxon>Pleosporaceae</taxon>
        <taxon>Alternaria</taxon>
        <taxon>Alternaria sect. Alternaria</taxon>
        <taxon>Alternaria alternata complex</taxon>
    </lineage>
</organism>
<feature type="compositionally biased region" description="Basic and acidic residues" evidence="1">
    <location>
        <begin position="325"/>
        <end position="339"/>
    </location>
</feature>
<protein>
    <submittedName>
        <fullName evidence="3">Uncharacterized protein</fullName>
    </submittedName>
</protein>
<evidence type="ECO:0000256" key="1">
    <source>
        <dbReference type="SAM" id="MobiDB-lite"/>
    </source>
</evidence>
<feature type="region of interest" description="Disordered" evidence="1">
    <location>
        <begin position="1196"/>
        <end position="1215"/>
    </location>
</feature>
<evidence type="ECO:0000313" key="4">
    <source>
        <dbReference type="Proteomes" id="UP000293195"/>
    </source>
</evidence>
<reference evidence="4" key="1">
    <citation type="journal article" date="2019" name="bioRxiv">
        <title>Genomics, evolutionary history and diagnostics of the Alternaria alternata species group including apple and Asian pear pathotypes.</title>
        <authorList>
            <person name="Armitage A.D."/>
            <person name="Cockerton H.M."/>
            <person name="Sreenivasaprasad S."/>
            <person name="Woodhall J.W."/>
            <person name="Lane C.R."/>
            <person name="Harrison R.J."/>
            <person name="Clarkson J.P."/>
        </authorList>
    </citation>
    <scope>NUCLEOTIDE SEQUENCE [LARGE SCALE GENOMIC DNA]</scope>
    <source>
        <strain evidence="4">FERA 635</strain>
    </source>
</reference>